<organism evidence="1">
    <name type="scientific">Paramoeba aestuarina</name>
    <dbReference type="NCBI Taxonomy" id="180227"/>
    <lineage>
        <taxon>Eukaryota</taxon>
        <taxon>Amoebozoa</taxon>
        <taxon>Discosea</taxon>
        <taxon>Flabellinia</taxon>
        <taxon>Dactylopodida</taxon>
        <taxon>Paramoebidae</taxon>
        <taxon>Paramoeba</taxon>
    </lineage>
</organism>
<accession>A0A7S4UZD8</accession>
<name>A0A7S4UZD8_9EUKA</name>
<evidence type="ECO:0000313" key="1">
    <source>
        <dbReference type="EMBL" id="CAE2338295.1"/>
    </source>
</evidence>
<reference evidence="1" key="1">
    <citation type="submission" date="2021-01" db="EMBL/GenBank/DDBJ databases">
        <authorList>
            <person name="Corre E."/>
            <person name="Pelletier E."/>
            <person name="Niang G."/>
            <person name="Scheremetjew M."/>
            <person name="Finn R."/>
            <person name="Kale V."/>
            <person name="Holt S."/>
            <person name="Cochrane G."/>
            <person name="Meng A."/>
            <person name="Brown T."/>
            <person name="Cohen L."/>
        </authorList>
    </citation>
    <scope>NUCLEOTIDE SEQUENCE</scope>
    <source>
        <strain evidence="1">SoJaBio B1-5/56/2</strain>
    </source>
</reference>
<protein>
    <submittedName>
        <fullName evidence="1">Uncharacterized protein</fullName>
    </submittedName>
</protein>
<dbReference type="EMBL" id="HBKR01038463">
    <property type="protein sequence ID" value="CAE2338295.1"/>
    <property type="molecule type" value="Transcribed_RNA"/>
</dbReference>
<sequence>MADVIAQGIHKVADSEFGDKLKQLLRNCIQKAIELCGKDGGFLHNDLIKIKFPAQLAPVEKVARKIGKGDKIDHCEDNMNTAAESAVPKLTEIFLKAIEALSLHEAKGIIQGEDTSAGTKYLQSNCNSELDTAVTPHIQEAMEGTGAHSSWEKVKKSLSKTPAKGKTDFDMVKYVVEMTLNGLFKVCAQFEEQYRKHMEEKIDSVPHVPHIPHIPHS</sequence>
<proteinExistence type="predicted"/>
<dbReference type="InterPro" id="IPR025245">
    <property type="entry name" value="DUF4197"/>
</dbReference>
<dbReference type="Pfam" id="PF13852">
    <property type="entry name" value="DUF4197"/>
    <property type="match status" value="1"/>
</dbReference>
<gene>
    <name evidence="1" type="ORF">NAES01612_LOCUS25109</name>
</gene>
<dbReference type="AlphaFoldDB" id="A0A7S4UZD8"/>